<dbReference type="AlphaFoldDB" id="A0A3P5ZIU7"/>
<proteinExistence type="predicted"/>
<gene>
    <name evidence="2" type="ORF">BRAA01T02767Z</name>
    <name evidence="1" type="ORF">BRAPAZ1V2_A03P70280.2</name>
</gene>
<reference evidence="2" key="1">
    <citation type="submission" date="2018-11" db="EMBL/GenBank/DDBJ databases">
        <authorList>
            <consortium name="Genoscope - CEA"/>
            <person name="William W."/>
        </authorList>
    </citation>
    <scope>NUCLEOTIDE SEQUENCE</scope>
</reference>
<evidence type="ECO:0000313" key="2">
    <source>
        <dbReference type="EMBL" id="VDC76265.1"/>
    </source>
</evidence>
<accession>A0A3P5ZIU7</accession>
<sequence>MVQKINHLLQKLHIRRNSSVERLLAKPAQFICFIYSLQRPAAAGVGEENGRDRVCRSSGCWSDRFRKSHSSPPRMALIIGSWTLITMRSRHRSYLLLRQSFRLQR</sequence>
<dbReference type="Gramene" id="A03p70280.2_BraZ1">
    <property type="protein sequence ID" value="A03p70280.2_BraZ1.CDS.1"/>
    <property type="gene ID" value="A03g70280.2_BraZ1"/>
</dbReference>
<dbReference type="Proteomes" id="UP000694005">
    <property type="component" value="Chromosome A03"/>
</dbReference>
<feature type="non-terminal residue" evidence="2">
    <location>
        <position position="105"/>
    </location>
</feature>
<name>A0A3P5ZIU7_BRACM</name>
<organism evidence="2">
    <name type="scientific">Brassica campestris</name>
    <name type="common">Field mustard</name>
    <dbReference type="NCBI Taxonomy" id="3711"/>
    <lineage>
        <taxon>Eukaryota</taxon>
        <taxon>Viridiplantae</taxon>
        <taxon>Streptophyta</taxon>
        <taxon>Embryophyta</taxon>
        <taxon>Tracheophyta</taxon>
        <taxon>Spermatophyta</taxon>
        <taxon>Magnoliopsida</taxon>
        <taxon>eudicotyledons</taxon>
        <taxon>Gunneridae</taxon>
        <taxon>Pentapetalae</taxon>
        <taxon>rosids</taxon>
        <taxon>malvids</taxon>
        <taxon>Brassicales</taxon>
        <taxon>Brassicaceae</taxon>
        <taxon>Brassiceae</taxon>
        <taxon>Brassica</taxon>
    </lineage>
</organism>
<evidence type="ECO:0000313" key="1">
    <source>
        <dbReference type="EMBL" id="CAG7885685.1"/>
    </source>
</evidence>
<protein>
    <submittedName>
        <fullName evidence="1">Uncharacterized protein</fullName>
    </submittedName>
</protein>
<dbReference type="EMBL" id="LR031571">
    <property type="protein sequence ID" value="VDC76265.1"/>
    <property type="molecule type" value="Genomic_DNA"/>
</dbReference>
<dbReference type="EMBL" id="LS974619">
    <property type="protein sequence ID" value="CAG7885685.1"/>
    <property type="molecule type" value="Genomic_DNA"/>
</dbReference>